<feature type="chain" id="PRO_5046254391" evidence="5">
    <location>
        <begin position="28"/>
        <end position="845"/>
    </location>
</feature>
<dbReference type="PANTHER" id="PTHR14905:SF7">
    <property type="entry name" value="VON WILLEBRAND FACTOR A DOMAIN-CONTAINING PROTEIN 7"/>
    <property type="match status" value="1"/>
</dbReference>
<keyword evidence="11" id="KW-1185">Reference proteome</keyword>
<dbReference type="InterPro" id="IPR057615">
    <property type="entry name" value="Ig_VWA7"/>
</dbReference>
<evidence type="ECO:0000259" key="9">
    <source>
        <dbReference type="Pfam" id="PF25106"/>
    </source>
</evidence>
<feature type="domain" description="Hemicentin-1-like von Willebrand factor A" evidence="9">
    <location>
        <begin position="236"/>
        <end position="354"/>
    </location>
</feature>
<protein>
    <submittedName>
        <fullName evidence="12">von Willebrand factor A domain-containing protein 7-like</fullName>
    </submittedName>
</protein>
<feature type="domain" description="VWA7 beta-sandwich" evidence="7">
    <location>
        <begin position="487"/>
        <end position="597"/>
    </location>
</feature>
<dbReference type="Pfam" id="PF25107">
    <property type="entry name" value="VWA7_N"/>
    <property type="match status" value="1"/>
</dbReference>
<dbReference type="Pfam" id="PF23560">
    <property type="entry name" value="GBD_Hemicentin"/>
    <property type="match status" value="1"/>
</dbReference>
<dbReference type="RefSeq" id="XP_015272378.1">
    <property type="nucleotide sequence ID" value="XM_015416892.1"/>
</dbReference>
<keyword evidence="3 5" id="KW-0732">Signal</keyword>
<evidence type="ECO:0000259" key="10">
    <source>
        <dbReference type="Pfam" id="PF25107"/>
    </source>
</evidence>
<evidence type="ECO:0000259" key="6">
    <source>
        <dbReference type="Pfam" id="PF23560"/>
    </source>
</evidence>
<accession>A0ABM1KF91</accession>
<dbReference type="Pfam" id="PF25106">
    <property type="entry name" value="VWA_4"/>
    <property type="match status" value="1"/>
</dbReference>
<keyword evidence="2" id="KW-0964">Secreted</keyword>
<feature type="domain" description="VWA7 N-terminal" evidence="10">
    <location>
        <begin position="107"/>
        <end position="211"/>
    </location>
</feature>
<evidence type="ECO:0000256" key="5">
    <source>
        <dbReference type="SAM" id="SignalP"/>
    </source>
</evidence>
<gene>
    <name evidence="12" type="primary">LOC107115234</name>
</gene>
<sequence>MGHTLGSFWSLLWTLMLLRFPLQGVYGFFPNFWSRPMTFAWGSVTHQDMTEDAILSVTLRLFTEVPHPKGKRIREEDFQVMSLWCACFLRTPEDPGTQAGAPPEQPADTQTCSSCPYWTCEGNLVESLATKGLLTTGYYGTKPEKPKGKCSHGGTFDDSRYRDPHGGINKDSSSFLFSPHHYLHSEAAVLAQEASTHFLEMLWRDIGSKQFMRPLLPKLPSNHLMVQTGVVTVNYFGPMLKTSDPEKFWELLDTIHPLGGKDEPEMCLSALELALQNSPPYSELFVFTDASAKDAHLKNSVEALIQEQKCKVTFLITEDPSRTRVKRETLAPDRFNLYIDLAHSSGGQILFTNNENIRRVAEVIGESSISSVTLFSHQKGAIFSLEDSPKRTRRQAAKQEVHPFWIDSLVDKVVMTIQGAIWAFTIRDPTGSAQRSTLVRGPLAEIQSIGGIYRVLLLSPVLPGEWTLTLHPTGNYSVHIQGQSTLDFLHYFAVPVDGRHPGLLKMDSSPIEGVPVYLVVTATGLSQPESGSVQLEAVNLAGKTGSLGEMHLQRDANKTDLFVAKLPPSLLANGSFTVILRGVDSEGRKVERAAPQVATVVGSLLELSRDTPVFPGKPVSVTWKLTNPGSLKQYGLKASSVPQLPVNISSSRLRLGLNETETGQITLQVPGAAVPGSVITITLQAGSLHPAGDPTFAHIHLLVMPPPPVRNFSLPFCNASWVRGSCGPSPLQCHAGHWTATLRIWDEAGVRSVQAEGGAVVPHQADGPAESVSYTSDCCSREATLVVTNRLGEKYRCRVEAPREVPGKVVGSTLPETPSRGAAAAAVIAPWWQVLVAFLVTCSAL</sequence>
<proteinExistence type="predicted"/>
<evidence type="ECO:0000256" key="1">
    <source>
        <dbReference type="ARBA" id="ARBA00004613"/>
    </source>
</evidence>
<keyword evidence="4" id="KW-0325">Glycoprotein</keyword>
<dbReference type="Pfam" id="PF23610">
    <property type="entry name" value="VWA7_4"/>
    <property type="match status" value="1"/>
</dbReference>
<organism evidence="11 12">
    <name type="scientific">Gekko japonicus</name>
    <name type="common">Schlegel's Japanese gecko</name>
    <dbReference type="NCBI Taxonomy" id="146911"/>
    <lineage>
        <taxon>Eukaryota</taxon>
        <taxon>Metazoa</taxon>
        <taxon>Chordata</taxon>
        <taxon>Craniata</taxon>
        <taxon>Vertebrata</taxon>
        <taxon>Euteleostomi</taxon>
        <taxon>Lepidosauria</taxon>
        <taxon>Squamata</taxon>
        <taxon>Bifurcata</taxon>
        <taxon>Gekkota</taxon>
        <taxon>Gekkonidae</taxon>
        <taxon>Gekkoninae</taxon>
        <taxon>Gekko</taxon>
    </lineage>
</organism>
<evidence type="ECO:0000259" key="7">
    <source>
        <dbReference type="Pfam" id="PF23610"/>
    </source>
</evidence>
<feature type="signal peptide" evidence="5">
    <location>
        <begin position="1"/>
        <end position="27"/>
    </location>
</feature>
<name>A0ABM1KF91_GEKJA</name>
<dbReference type="InterPro" id="IPR056861">
    <property type="entry name" value="HMCN1-like_VWA"/>
</dbReference>
<dbReference type="InterPro" id="IPR056475">
    <property type="entry name" value="GBD_Hemicentin/VWA7"/>
</dbReference>
<dbReference type="InterPro" id="IPR057613">
    <property type="entry name" value="VWA7_4"/>
</dbReference>
<comment type="subcellular location">
    <subcellularLocation>
        <location evidence="1">Secreted</location>
    </subcellularLocation>
</comment>
<evidence type="ECO:0000256" key="2">
    <source>
        <dbReference type="ARBA" id="ARBA00022525"/>
    </source>
</evidence>
<evidence type="ECO:0000259" key="8">
    <source>
        <dbReference type="Pfam" id="PF23619"/>
    </source>
</evidence>
<reference evidence="12" key="1">
    <citation type="submission" date="2025-08" db="UniProtKB">
        <authorList>
            <consortium name="RefSeq"/>
        </authorList>
    </citation>
    <scope>IDENTIFICATION</scope>
</reference>
<evidence type="ECO:0000256" key="3">
    <source>
        <dbReference type="ARBA" id="ARBA00022729"/>
    </source>
</evidence>
<feature type="domain" description="Hemicentin/VWA7 galactose-binding" evidence="6">
    <location>
        <begin position="393"/>
        <end position="485"/>
    </location>
</feature>
<dbReference type="PANTHER" id="PTHR14905">
    <property type="entry name" value="NG37"/>
    <property type="match status" value="1"/>
</dbReference>
<evidence type="ECO:0000313" key="12">
    <source>
        <dbReference type="RefSeq" id="XP_015272378.1"/>
    </source>
</evidence>
<dbReference type="Proteomes" id="UP000694871">
    <property type="component" value="Unplaced"/>
</dbReference>
<dbReference type="InterPro" id="IPR052577">
    <property type="entry name" value="VWA7"/>
</dbReference>
<evidence type="ECO:0000313" key="11">
    <source>
        <dbReference type="Proteomes" id="UP000694871"/>
    </source>
</evidence>
<dbReference type="GeneID" id="107115234"/>
<feature type="domain" description="VWA7 Ig-like" evidence="8">
    <location>
        <begin position="604"/>
        <end position="705"/>
    </location>
</feature>
<dbReference type="InterPro" id="IPR056862">
    <property type="entry name" value="VWA7_N"/>
</dbReference>
<dbReference type="Pfam" id="PF23619">
    <property type="entry name" value="Ig_VWA7"/>
    <property type="match status" value="1"/>
</dbReference>
<evidence type="ECO:0000256" key="4">
    <source>
        <dbReference type="ARBA" id="ARBA00023180"/>
    </source>
</evidence>